<proteinExistence type="predicted"/>
<accession>A0ABY4YPM8</accession>
<evidence type="ECO:0000313" key="2">
    <source>
        <dbReference type="Proteomes" id="UP001056455"/>
    </source>
</evidence>
<name>A0ABY4YPM8_9MICO</name>
<evidence type="ECO:0000313" key="1">
    <source>
        <dbReference type="EMBL" id="USQ78450.1"/>
    </source>
</evidence>
<dbReference type="SUPFAM" id="SSF63829">
    <property type="entry name" value="Calcium-dependent phosphotriesterase"/>
    <property type="match status" value="1"/>
</dbReference>
<gene>
    <name evidence="1" type="ORF">NF556_12460</name>
</gene>
<dbReference type="RefSeq" id="WP_252591248.1">
    <property type="nucleotide sequence ID" value="NZ_CP099489.1"/>
</dbReference>
<protein>
    <submittedName>
        <fullName evidence="1">Uncharacterized protein</fullName>
    </submittedName>
</protein>
<sequence>MAWGKKSQEGPPQAVVRAGVPARDKLVGAAWDELGQQWVVASHTRLTVVDQDGEVRQSWPWHEVDGGAWDPDSDTLRVTWVAGGGPARWTLTGAGAHAFTDAFRDRVDASVVLMREVDLGPGRKTRVAIRKDLATRELIDQVVPGQRVRPDDEELNEQVAVARATLRDQSGLPPLGA</sequence>
<keyword evidence="2" id="KW-1185">Reference proteome</keyword>
<reference evidence="1" key="1">
    <citation type="submission" date="2022-06" db="EMBL/GenBank/DDBJ databases">
        <title>Ornithinimicrobium HY1793.</title>
        <authorList>
            <person name="Huang Y."/>
        </authorList>
    </citation>
    <scope>NUCLEOTIDE SEQUENCE</scope>
    <source>
        <strain evidence="1">HY1793</strain>
    </source>
</reference>
<dbReference type="Proteomes" id="UP001056455">
    <property type="component" value="Chromosome"/>
</dbReference>
<organism evidence="1 2">
    <name type="scientific">Ornithinimicrobium faecis</name>
    <dbReference type="NCBI Taxonomy" id="2934158"/>
    <lineage>
        <taxon>Bacteria</taxon>
        <taxon>Bacillati</taxon>
        <taxon>Actinomycetota</taxon>
        <taxon>Actinomycetes</taxon>
        <taxon>Micrococcales</taxon>
        <taxon>Ornithinimicrobiaceae</taxon>
        <taxon>Ornithinimicrobium</taxon>
    </lineage>
</organism>
<dbReference type="EMBL" id="CP099489">
    <property type="protein sequence ID" value="USQ78450.1"/>
    <property type="molecule type" value="Genomic_DNA"/>
</dbReference>